<feature type="non-terminal residue" evidence="2">
    <location>
        <position position="1"/>
    </location>
</feature>
<accession>A0A1D6GKY9</accession>
<feature type="compositionally biased region" description="Pro residues" evidence="1">
    <location>
        <begin position="17"/>
        <end position="26"/>
    </location>
</feature>
<evidence type="ECO:0000256" key="1">
    <source>
        <dbReference type="SAM" id="MobiDB-lite"/>
    </source>
</evidence>
<dbReference type="AlphaFoldDB" id="A0A1D6GKY9"/>
<feature type="region of interest" description="Disordered" evidence="1">
    <location>
        <begin position="130"/>
        <end position="180"/>
    </location>
</feature>
<dbReference type="EMBL" id="CM000781">
    <property type="protein sequence ID" value="AQK63989.1"/>
    <property type="molecule type" value="Genomic_DNA"/>
</dbReference>
<feature type="compositionally biased region" description="Low complexity" evidence="1">
    <location>
        <begin position="169"/>
        <end position="180"/>
    </location>
</feature>
<feature type="region of interest" description="Disordered" evidence="1">
    <location>
        <begin position="96"/>
        <end position="117"/>
    </location>
</feature>
<proteinExistence type="predicted"/>
<organism evidence="2">
    <name type="scientific">Zea mays</name>
    <name type="common">Maize</name>
    <dbReference type="NCBI Taxonomy" id="4577"/>
    <lineage>
        <taxon>Eukaryota</taxon>
        <taxon>Viridiplantae</taxon>
        <taxon>Streptophyta</taxon>
        <taxon>Embryophyta</taxon>
        <taxon>Tracheophyta</taxon>
        <taxon>Spermatophyta</taxon>
        <taxon>Magnoliopsida</taxon>
        <taxon>Liliopsida</taxon>
        <taxon>Poales</taxon>
        <taxon>Poaceae</taxon>
        <taxon>PACMAD clade</taxon>
        <taxon>Panicoideae</taxon>
        <taxon>Andropogonodae</taxon>
        <taxon>Andropogoneae</taxon>
        <taxon>Tripsacinae</taxon>
        <taxon>Zea</taxon>
    </lineage>
</organism>
<feature type="region of interest" description="Disordered" evidence="1">
    <location>
        <begin position="46"/>
        <end position="82"/>
    </location>
</feature>
<dbReference type="IntAct" id="A0A1D6GKY9">
    <property type="interactions" value="2"/>
</dbReference>
<protein>
    <submittedName>
        <fullName evidence="2">Uncharacterized protein</fullName>
    </submittedName>
</protein>
<feature type="compositionally biased region" description="Low complexity" evidence="1">
    <location>
        <begin position="1"/>
        <end position="16"/>
    </location>
</feature>
<reference evidence="2" key="1">
    <citation type="submission" date="2015-12" db="EMBL/GenBank/DDBJ databases">
        <title>Update maize B73 reference genome by single molecule sequencing technologies.</title>
        <authorList>
            <consortium name="Maize Genome Sequencing Project"/>
            <person name="Ware D."/>
        </authorList>
    </citation>
    <scope>NUCLEOTIDE SEQUENCE</scope>
    <source>
        <tissue evidence="2">Seedling</tissue>
    </source>
</reference>
<sequence length="203" mass="21915">GPTWRSSLGPSTSPSPQLLPPPLPIASPVCKLPPLPIRLHISAWKTRNEEDDPTSPGKRIPRLQPSFPAGDPLRISATDPGKRADAVLRRLVADVGRAGGDPSPGGAPWYGHGRQRAGPLRLQPQRRLPALPRVAPPPPHARPHPGSQAHVRAPLLPSLLHRQDRPNHVRPTSRSSSTRVSGYLLRRSLVGNNFASILHQGNV</sequence>
<feature type="region of interest" description="Disordered" evidence="1">
    <location>
        <begin position="1"/>
        <end position="26"/>
    </location>
</feature>
<evidence type="ECO:0000313" key="2">
    <source>
        <dbReference type="EMBL" id="AQK63989.1"/>
    </source>
</evidence>
<name>A0A1D6GKY9_MAIZE</name>
<gene>
    <name evidence="2" type="ORF">ZEAMMB73_Zm00001d013609</name>
</gene>